<keyword evidence="2" id="KW-0285">Flavoprotein</keyword>
<evidence type="ECO:0000256" key="5">
    <source>
        <dbReference type="ARBA" id="ARBA00036066"/>
    </source>
</evidence>
<dbReference type="PANTHER" id="PTHR43104">
    <property type="entry name" value="L-2-HYDROXYGLUTARATE DEHYDROGENASE, MITOCHONDRIAL"/>
    <property type="match status" value="1"/>
</dbReference>
<evidence type="ECO:0000256" key="7">
    <source>
        <dbReference type="ARBA" id="ARBA00038878"/>
    </source>
</evidence>
<dbReference type="NCBIfam" id="NF008726">
    <property type="entry name" value="PRK11728.1"/>
    <property type="match status" value="1"/>
</dbReference>
<protein>
    <recommendedName>
        <fullName evidence="8">L-2-hydroxyglutarate dehydrogenase, mitochondrial</fullName>
        <ecNumber evidence="7">1.1.99.2</ecNumber>
    </recommendedName>
</protein>
<dbReference type="Gene3D" id="3.50.50.60">
    <property type="entry name" value="FAD/NAD(P)-binding domain"/>
    <property type="match status" value="1"/>
</dbReference>
<feature type="domain" description="FAD dependent oxidoreductase" evidence="9">
    <location>
        <begin position="25"/>
        <end position="434"/>
    </location>
</feature>
<dbReference type="GO" id="GO:0047545">
    <property type="term" value="F:(S)-2-hydroxyglutarate dehydrogenase activity"/>
    <property type="evidence" value="ECO:0007669"/>
    <property type="project" value="UniProtKB-EC"/>
</dbReference>
<evidence type="ECO:0000256" key="1">
    <source>
        <dbReference type="ARBA" id="ARBA00001974"/>
    </source>
</evidence>
<comment type="cofactor">
    <cofactor evidence="1">
        <name>FAD</name>
        <dbReference type="ChEBI" id="CHEBI:57692"/>
    </cofactor>
</comment>
<comment type="similarity">
    <text evidence="6">Belongs to the L2HGDH family.</text>
</comment>
<comment type="catalytic activity">
    <reaction evidence="5">
        <text>(S)-2-hydroxyglutarate + A = 2-oxoglutarate + AH2</text>
        <dbReference type="Rhea" id="RHEA:21252"/>
        <dbReference type="ChEBI" id="CHEBI:13193"/>
        <dbReference type="ChEBI" id="CHEBI:16782"/>
        <dbReference type="ChEBI" id="CHEBI:16810"/>
        <dbReference type="ChEBI" id="CHEBI:17499"/>
        <dbReference type="EC" id="1.1.99.2"/>
    </reaction>
</comment>
<organism evidence="10 11">
    <name type="scientific">Dictyostelium firmibasis</name>
    <dbReference type="NCBI Taxonomy" id="79012"/>
    <lineage>
        <taxon>Eukaryota</taxon>
        <taxon>Amoebozoa</taxon>
        <taxon>Evosea</taxon>
        <taxon>Eumycetozoa</taxon>
        <taxon>Dictyostelia</taxon>
        <taxon>Dictyosteliales</taxon>
        <taxon>Dictyosteliaceae</taxon>
        <taxon>Dictyostelium</taxon>
    </lineage>
</organism>
<evidence type="ECO:0000313" key="11">
    <source>
        <dbReference type="Proteomes" id="UP001344447"/>
    </source>
</evidence>
<evidence type="ECO:0000256" key="4">
    <source>
        <dbReference type="ARBA" id="ARBA00023002"/>
    </source>
</evidence>
<reference evidence="10 11" key="1">
    <citation type="submission" date="2023-11" db="EMBL/GenBank/DDBJ databases">
        <title>Dfirmibasis_genome.</title>
        <authorList>
            <person name="Edelbroek B."/>
            <person name="Kjellin J."/>
            <person name="Jerlstrom-Hultqvist J."/>
            <person name="Soderbom F."/>
        </authorList>
    </citation>
    <scope>NUCLEOTIDE SEQUENCE [LARGE SCALE GENOMIC DNA]</scope>
    <source>
        <strain evidence="10 11">TNS-C-14</strain>
    </source>
</reference>
<keyword evidence="3" id="KW-0274">FAD</keyword>
<dbReference type="AlphaFoldDB" id="A0AAN7YY59"/>
<evidence type="ECO:0000256" key="3">
    <source>
        <dbReference type="ARBA" id="ARBA00022827"/>
    </source>
</evidence>
<dbReference type="PANTHER" id="PTHR43104:SF2">
    <property type="entry name" value="L-2-HYDROXYGLUTARATE DEHYDROGENASE, MITOCHONDRIAL"/>
    <property type="match status" value="1"/>
</dbReference>
<dbReference type="Pfam" id="PF01266">
    <property type="entry name" value="DAO"/>
    <property type="match status" value="1"/>
</dbReference>
<evidence type="ECO:0000256" key="6">
    <source>
        <dbReference type="ARBA" id="ARBA00037941"/>
    </source>
</evidence>
<dbReference type="SUPFAM" id="SSF51905">
    <property type="entry name" value="FAD/NAD(P)-binding domain"/>
    <property type="match status" value="1"/>
</dbReference>
<keyword evidence="4" id="KW-0560">Oxidoreductase</keyword>
<dbReference type="InterPro" id="IPR006076">
    <property type="entry name" value="FAD-dep_OxRdtase"/>
</dbReference>
<name>A0AAN7YY59_9MYCE</name>
<evidence type="ECO:0000313" key="10">
    <source>
        <dbReference type="EMBL" id="KAK5576710.1"/>
    </source>
</evidence>
<keyword evidence="11" id="KW-1185">Reference proteome</keyword>
<accession>A0AAN7YY59</accession>
<dbReference type="EC" id="1.1.99.2" evidence="7"/>
<evidence type="ECO:0000256" key="2">
    <source>
        <dbReference type="ARBA" id="ARBA00022630"/>
    </source>
</evidence>
<gene>
    <name evidence="10" type="ORF">RB653_007854</name>
</gene>
<sequence length="453" mass="51028">MNSKSILKGVKSFIINDFKKQPIYDVAIIGGGIVGLATGRELLKRNPNLRLVIVEKENEIAPHQSSHNSGVIHCGIYYKPGSLRAKLCTKGSKLMYDYCNENDIKYENCGKLIVATKEKEFQQLEQLYKRGIENGVPNIKLLESKEQLLSIEPFISGGLRAIHTPSTGIIDYKIVSQSFANDITEKFGNDSKSEIKLNFNAKNFQYNSNDKLLLISNDDGKSLNKEQEQSILTRFAIVCGGMNSDRIAKVAYGNDEPSIVPFRGSFLQFKPEYKHLIKGNVYPLPNPSFPFLGVHFTKRINGEIWLGPNAVLSFDREGYNFTDFNLKDTIDLLKNPGLFKLAEKHWRYGLAELYRDFNKDHFIELLKPYMPNITVDMLEYGGSGVRSQAISKSGDLIEDFIFDTPSDIPIIHVRNSPSPAATSSLAIANEIVDLVQTNFKDLNSSQNFNFNFK</sequence>
<dbReference type="Proteomes" id="UP001344447">
    <property type="component" value="Unassembled WGS sequence"/>
</dbReference>
<dbReference type="EMBL" id="JAVFKY010000005">
    <property type="protein sequence ID" value="KAK5576710.1"/>
    <property type="molecule type" value="Genomic_DNA"/>
</dbReference>
<dbReference type="Gene3D" id="3.30.9.10">
    <property type="entry name" value="D-Amino Acid Oxidase, subunit A, domain 2"/>
    <property type="match status" value="1"/>
</dbReference>
<evidence type="ECO:0000256" key="8">
    <source>
        <dbReference type="ARBA" id="ARBA00041137"/>
    </source>
</evidence>
<proteinExistence type="inferred from homology"/>
<dbReference type="InterPro" id="IPR036188">
    <property type="entry name" value="FAD/NAD-bd_sf"/>
</dbReference>
<comment type="caution">
    <text evidence="10">The sequence shown here is derived from an EMBL/GenBank/DDBJ whole genome shotgun (WGS) entry which is preliminary data.</text>
</comment>
<evidence type="ECO:0000259" key="9">
    <source>
        <dbReference type="Pfam" id="PF01266"/>
    </source>
</evidence>